<organism evidence="1 2">
    <name type="scientific">Daphnia pulex</name>
    <name type="common">Water flea</name>
    <dbReference type="NCBI Taxonomy" id="6669"/>
    <lineage>
        <taxon>Eukaryota</taxon>
        <taxon>Metazoa</taxon>
        <taxon>Ecdysozoa</taxon>
        <taxon>Arthropoda</taxon>
        <taxon>Crustacea</taxon>
        <taxon>Branchiopoda</taxon>
        <taxon>Diplostraca</taxon>
        <taxon>Cladocera</taxon>
        <taxon>Anomopoda</taxon>
        <taxon>Daphniidae</taxon>
        <taxon>Daphnia</taxon>
    </lineage>
</organism>
<accession>E9FZP1</accession>
<dbReference type="HOGENOM" id="CLU_2906339_0_0_1"/>
<dbReference type="KEGG" id="dpx:DAPPUDRAFT_236012"/>
<dbReference type="Proteomes" id="UP000000305">
    <property type="component" value="Unassembled WGS sequence"/>
</dbReference>
<dbReference type="EMBL" id="GL732528">
    <property type="protein sequence ID" value="EFX87091.1"/>
    <property type="molecule type" value="Genomic_DNA"/>
</dbReference>
<proteinExistence type="predicted"/>
<keyword evidence="2" id="KW-1185">Reference proteome</keyword>
<gene>
    <name evidence="1" type="ORF">DAPPUDRAFT_236012</name>
</gene>
<sequence length="62" mass="7148">MPTYYKIQCSPDFSSEPAITVTVKLCTSSFNLHVISSSVSFTNRVNSHRRLFVQLLLEEIRR</sequence>
<protein>
    <submittedName>
        <fullName evidence="1">Uncharacterized protein</fullName>
    </submittedName>
</protein>
<dbReference type="InParanoid" id="E9FZP1"/>
<reference evidence="1 2" key="1">
    <citation type="journal article" date="2011" name="Science">
        <title>The ecoresponsive genome of Daphnia pulex.</title>
        <authorList>
            <person name="Colbourne J.K."/>
            <person name="Pfrender M.E."/>
            <person name="Gilbert D."/>
            <person name="Thomas W.K."/>
            <person name="Tucker A."/>
            <person name="Oakley T.H."/>
            <person name="Tokishita S."/>
            <person name="Aerts A."/>
            <person name="Arnold G.J."/>
            <person name="Basu M.K."/>
            <person name="Bauer D.J."/>
            <person name="Caceres C.E."/>
            <person name="Carmel L."/>
            <person name="Casola C."/>
            <person name="Choi J.H."/>
            <person name="Detter J.C."/>
            <person name="Dong Q."/>
            <person name="Dusheyko S."/>
            <person name="Eads B.D."/>
            <person name="Frohlich T."/>
            <person name="Geiler-Samerotte K.A."/>
            <person name="Gerlach D."/>
            <person name="Hatcher P."/>
            <person name="Jogdeo S."/>
            <person name="Krijgsveld J."/>
            <person name="Kriventseva E.V."/>
            <person name="Kultz D."/>
            <person name="Laforsch C."/>
            <person name="Lindquist E."/>
            <person name="Lopez J."/>
            <person name="Manak J.R."/>
            <person name="Muller J."/>
            <person name="Pangilinan J."/>
            <person name="Patwardhan R.P."/>
            <person name="Pitluck S."/>
            <person name="Pritham E.J."/>
            <person name="Rechtsteiner A."/>
            <person name="Rho M."/>
            <person name="Rogozin I.B."/>
            <person name="Sakarya O."/>
            <person name="Salamov A."/>
            <person name="Schaack S."/>
            <person name="Shapiro H."/>
            <person name="Shiga Y."/>
            <person name="Skalitzky C."/>
            <person name="Smith Z."/>
            <person name="Souvorov A."/>
            <person name="Sung W."/>
            <person name="Tang Z."/>
            <person name="Tsuchiya D."/>
            <person name="Tu H."/>
            <person name="Vos H."/>
            <person name="Wang M."/>
            <person name="Wolf Y.I."/>
            <person name="Yamagata H."/>
            <person name="Yamada T."/>
            <person name="Ye Y."/>
            <person name="Shaw J.R."/>
            <person name="Andrews J."/>
            <person name="Crease T.J."/>
            <person name="Tang H."/>
            <person name="Lucas S.M."/>
            <person name="Robertson H.M."/>
            <person name="Bork P."/>
            <person name="Koonin E.V."/>
            <person name="Zdobnov E.M."/>
            <person name="Grigoriev I.V."/>
            <person name="Lynch M."/>
            <person name="Boore J.L."/>
        </authorList>
    </citation>
    <scope>NUCLEOTIDE SEQUENCE [LARGE SCALE GENOMIC DNA]</scope>
</reference>
<dbReference type="AlphaFoldDB" id="E9FZP1"/>
<evidence type="ECO:0000313" key="2">
    <source>
        <dbReference type="Proteomes" id="UP000000305"/>
    </source>
</evidence>
<evidence type="ECO:0000313" key="1">
    <source>
        <dbReference type="EMBL" id="EFX87091.1"/>
    </source>
</evidence>
<name>E9FZP1_DAPPU</name>